<accession>A0ABX7ISN8</accession>
<dbReference type="EMBL" id="CP070273">
    <property type="protein sequence ID" value="QRV25366.1"/>
    <property type="molecule type" value="Genomic_DNA"/>
</dbReference>
<evidence type="ECO:0000313" key="2">
    <source>
        <dbReference type="Proteomes" id="UP000644167"/>
    </source>
</evidence>
<dbReference type="Proteomes" id="UP000644167">
    <property type="component" value="Chromosome"/>
</dbReference>
<keyword evidence="2" id="KW-1185">Reference proteome</keyword>
<name>A0ABX7ISN8_9GAMM</name>
<protein>
    <recommendedName>
        <fullName evidence="3">HEPN domain-containing protein</fullName>
    </recommendedName>
</protein>
<gene>
    <name evidence="1" type="ORF">JSY38_07600</name>
</gene>
<dbReference type="RefSeq" id="WP_205116252.1">
    <property type="nucleotide sequence ID" value="NZ_CP070273.1"/>
</dbReference>
<organism evidence="1 2">
    <name type="scientific">Marinomonas foliarum</name>
    <dbReference type="NCBI Taxonomy" id="491950"/>
    <lineage>
        <taxon>Bacteria</taxon>
        <taxon>Pseudomonadati</taxon>
        <taxon>Pseudomonadota</taxon>
        <taxon>Gammaproteobacteria</taxon>
        <taxon>Oceanospirillales</taxon>
        <taxon>Oceanospirillaceae</taxon>
        <taxon>Marinomonas</taxon>
    </lineage>
</organism>
<evidence type="ECO:0008006" key="3">
    <source>
        <dbReference type="Google" id="ProtNLM"/>
    </source>
</evidence>
<proteinExistence type="predicted"/>
<evidence type="ECO:0000313" key="1">
    <source>
        <dbReference type="EMBL" id="QRV25366.1"/>
    </source>
</evidence>
<sequence length="184" mass="21528">MKPSEATYKHMEGNSSFWYQKSVSLYASASLIWDGMNSPKEREFIKGLGLKSEFSVELGCLDNYLMVFGLSYEVMLKAICIRKISSFPKSHKIHELAKHAKITLNEGEVLLLSILSEFVIWEGRYPIPKNHEVMMKHWDATRNALWEEDKIIGGKFRTDVFEYYRLKNLWLKLSDVYFDLQESE</sequence>
<reference evidence="1 2" key="1">
    <citation type="submission" date="2021-02" db="EMBL/GenBank/DDBJ databases">
        <title>The genome of Marinomonas foliarum JZW.</title>
        <authorList>
            <person name="Sun M."/>
        </authorList>
    </citation>
    <scope>NUCLEOTIDE SEQUENCE [LARGE SCALE GENOMIC DNA]</scope>
    <source>
        <strain evidence="1 2">JZW</strain>
    </source>
</reference>